<sequence>ETEPAVGDSDTEGDNDPPAWHPIEPHVELAAPINHQQQSVLQSGLKFHQAEPDNHTQFNNVPTAMHTSHLDVRLAPVGLFKGKMIYGASGDRVPSPVNVHNSKEET</sequence>
<gene>
    <name evidence="2" type="ORF">PLEPLA_LOCUS30952</name>
</gene>
<proteinExistence type="predicted"/>
<feature type="non-terminal residue" evidence="2">
    <location>
        <position position="1"/>
    </location>
</feature>
<keyword evidence="3" id="KW-1185">Reference proteome</keyword>
<accession>A0A9N7V0P6</accession>
<evidence type="ECO:0000313" key="3">
    <source>
        <dbReference type="Proteomes" id="UP001153269"/>
    </source>
</evidence>
<name>A0A9N7V0P6_PLEPL</name>
<protein>
    <submittedName>
        <fullName evidence="2">Uncharacterized protein</fullName>
    </submittedName>
</protein>
<organism evidence="2 3">
    <name type="scientific">Pleuronectes platessa</name>
    <name type="common">European plaice</name>
    <dbReference type="NCBI Taxonomy" id="8262"/>
    <lineage>
        <taxon>Eukaryota</taxon>
        <taxon>Metazoa</taxon>
        <taxon>Chordata</taxon>
        <taxon>Craniata</taxon>
        <taxon>Vertebrata</taxon>
        <taxon>Euteleostomi</taxon>
        <taxon>Actinopterygii</taxon>
        <taxon>Neopterygii</taxon>
        <taxon>Teleostei</taxon>
        <taxon>Neoteleostei</taxon>
        <taxon>Acanthomorphata</taxon>
        <taxon>Carangaria</taxon>
        <taxon>Pleuronectiformes</taxon>
        <taxon>Pleuronectoidei</taxon>
        <taxon>Pleuronectidae</taxon>
        <taxon>Pleuronectes</taxon>
    </lineage>
</organism>
<evidence type="ECO:0000313" key="2">
    <source>
        <dbReference type="EMBL" id="CAB1443237.1"/>
    </source>
</evidence>
<dbReference type="AlphaFoldDB" id="A0A9N7V0P6"/>
<dbReference type="Proteomes" id="UP001153269">
    <property type="component" value="Unassembled WGS sequence"/>
</dbReference>
<comment type="caution">
    <text evidence="2">The sequence shown here is derived from an EMBL/GenBank/DDBJ whole genome shotgun (WGS) entry which is preliminary data.</text>
</comment>
<reference evidence="2" key="1">
    <citation type="submission" date="2020-03" db="EMBL/GenBank/DDBJ databases">
        <authorList>
            <person name="Weist P."/>
        </authorList>
    </citation>
    <scope>NUCLEOTIDE SEQUENCE</scope>
</reference>
<feature type="compositionally biased region" description="Acidic residues" evidence="1">
    <location>
        <begin position="1"/>
        <end position="15"/>
    </location>
</feature>
<evidence type="ECO:0000256" key="1">
    <source>
        <dbReference type="SAM" id="MobiDB-lite"/>
    </source>
</evidence>
<feature type="region of interest" description="Disordered" evidence="1">
    <location>
        <begin position="1"/>
        <end position="23"/>
    </location>
</feature>
<dbReference type="EMBL" id="CADEAL010003025">
    <property type="protein sequence ID" value="CAB1443237.1"/>
    <property type="molecule type" value="Genomic_DNA"/>
</dbReference>